<proteinExistence type="predicted"/>
<dbReference type="AlphaFoldDB" id="A0A9D4AX12"/>
<gene>
    <name evidence="1" type="ORF">KIL84_007504</name>
</gene>
<sequence>MRGCGAVTYRPNRQHALVPISPRTRRQRRMRGRPSNTRKLHVPRGSALLRACAVRSFRLAPPRSLRAVASASHGPRPASVRCSLRRVWDSGHGSGWSRGFRRRRTRLSQGEEGGILNRRVRMRRKQTAPRLRKCACALDGV</sequence>
<reference evidence="1" key="1">
    <citation type="submission" date="2021-09" db="EMBL/GenBank/DDBJ databases">
        <title>The genome of Mauremys mutica provides insights into the evolution of semi-aquatic lifestyle.</title>
        <authorList>
            <person name="Gong S."/>
            <person name="Gao Y."/>
        </authorList>
    </citation>
    <scope>NUCLEOTIDE SEQUENCE</scope>
    <source>
        <strain evidence="1">MM-2020</strain>
        <tissue evidence="1">Muscle</tissue>
    </source>
</reference>
<evidence type="ECO:0000313" key="2">
    <source>
        <dbReference type="Proteomes" id="UP000827986"/>
    </source>
</evidence>
<evidence type="ECO:0000313" key="1">
    <source>
        <dbReference type="EMBL" id="KAH1171886.1"/>
    </source>
</evidence>
<dbReference type="EMBL" id="JAHDVG010000483">
    <property type="protein sequence ID" value="KAH1171886.1"/>
    <property type="molecule type" value="Genomic_DNA"/>
</dbReference>
<dbReference type="Proteomes" id="UP000827986">
    <property type="component" value="Unassembled WGS sequence"/>
</dbReference>
<name>A0A9D4AX12_9SAUR</name>
<comment type="caution">
    <text evidence="1">The sequence shown here is derived from an EMBL/GenBank/DDBJ whole genome shotgun (WGS) entry which is preliminary data.</text>
</comment>
<protein>
    <submittedName>
        <fullName evidence="1">Uncharacterized protein</fullName>
    </submittedName>
</protein>
<keyword evidence="2" id="KW-1185">Reference proteome</keyword>
<organism evidence="1 2">
    <name type="scientific">Mauremys mutica</name>
    <name type="common">yellowpond turtle</name>
    <dbReference type="NCBI Taxonomy" id="74926"/>
    <lineage>
        <taxon>Eukaryota</taxon>
        <taxon>Metazoa</taxon>
        <taxon>Chordata</taxon>
        <taxon>Craniata</taxon>
        <taxon>Vertebrata</taxon>
        <taxon>Euteleostomi</taxon>
        <taxon>Archelosauria</taxon>
        <taxon>Testudinata</taxon>
        <taxon>Testudines</taxon>
        <taxon>Cryptodira</taxon>
        <taxon>Durocryptodira</taxon>
        <taxon>Testudinoidea</taxon>
        <taxon>Geoemydidae</taxon>
        <taxon>Geoemydinae</taxon>
        <taxon>Mauremys</taxon>
    </lineage>
</organism>
<accession>A0A9D4AX12</accession>